<reference evidence="1" key="1">
    <citation type="submission" date="2018-05" db="EMBL/GenBank/DDBJ databases">
        <title>Draft genome of Mucuna pruriens seed.</title>
        <authorList>
            <person name="Nnadi N.E."/>
            <person name="Vos R."/>
            <person name="Hasami M.H."/>
            <person name="Devisetty U.K."/>
            <person name="Aguiy J.C."/>
        </authorList>
    </citation>
    <scope>NUCLEOTIDE SEQUENCE [LARGE SCALE GENOMIC DNA]</scope>
    <source>
        <strain evidence="1">JCA_2017</strain>
    </source>
</reference>
<accession>A0A371ESW5</accession>
<gene>
    <name evidence="1" type="ORF">CR513_51773</name>
</gene>
<evidence type="ECO:0000313" key="1">
    <source>
        <dbReference type="EMBL" id="RDX69150.1"/>
    </source>
</evidence>
<feature type="non-terminal residue" evidence="1">
    <location>
        <position position="1"/>
    </location>
</feature>
<dbReference type="OrthoDB" id="8048545at2759"/>
<sequence length="112" mass="13569">MNWEMKIYHHGIRTRSTFKDQAQMTFLSKVEPKNIEEALLDNRWIFVMQEELDQFENNDVWKLVSPPNDKFIIGTNMTNYFANGIVQRPSNFYEIYANRLRSFYDGRRKKPR</sequence>
<name>A0A371ESW5_MUCPR</name>
<dbReference type="Proteomes" id="UP000257109">
    <property type="component" value="Unassembled WGS sequence"/>
</dbReference>
<organism evidence="1 2">
    <name type="scientific">Mucuna pruriens</name>
    <name type="common">Velvet bean</name>
    <name type="synonym">Dolichos pruriens</name>
    <dbReference type="NCBI Taxonomy" id="157652"/>
    <lineage>
        <taxon>Eukaryota</taxon>
        <taxon>Viridiplantae</taxon>
        <taxon>Streptophyta</taxon>
        <taxon>Embryophyta</taxon>
        <taxon>Tracheophyta</taxon>
        <taxon>Spermatophyta</taxon>
        <taxon>Magnoliopsida</taxon>
        <taxon>eudicotyledons</taxon>
        <taxon>Gunneridae</taxon>
        <taxon>Pentapetalae</taxon>
        <taxon>rosids</taxon>
        <taxon>fabids</taxon>
        <taxon>Fabales</taxon>
        <taxon>Fabaceae</taxon>
        <taxon>Papilionoideae</taxon>
        <taxon>50 kb inversion clade</taxon>
        <taxon>NPAAA clade</taxon>
        <taxon>indigoferoid/millettioid clade</taxon>
        <taxon>Phaseoleae</taxon>
        <taxon>Mucuna</taxon>
    </lineage>
</organism>
<protein>
    <submittedName>
        <fullName evidence="1">Uncharacterized protein</fullName>
    </submittedName>
</protein>
<dbReference type="AlphaFoldDB" id="A0A371ESW5"/>
<comment type="caution">
    <text evidence="1">The sequence shown here is derived from an EMBL/GenBank/DDBJ whole genome shotgun (WGS) entry which is preliminary data.</text>
</comment>
<evidence type="ECO:0000313" key="2">
    <source>
        <dbReference type="Proteomes" id="UP000257109"/>
    </source>
</evidence>
<proteinExistence type="predicted"/>
<keyword evidence="2" id="KW-1185">Reference proteome</keyword>
<dbReference type="EMBL" id="QJKJ01012238">
    <property type="protein sequence ID" value="RDX69150.1"/>
    <property type="molecule type" value="Genomic_DNA"/>
</dbReference>